<evidence type="ECO:0000256" key="5">
    <source>
        <dbReference type="ARBA" id="ARBA00022970"/>
    </source>
</evidence>
<dbReference type="GO" id="GO:0005743">
    <property type="term" value="C:mitochondrial inner membrane"/>
    <property type="evidence" value="ECO:0007669"/>
    <property type="project" value="TreeGrafter"/>
</dbReference>
<comment type="caution">
    <text evidence="10">The sequence shown here is derived from an EMBL/GenBank/DDBJ whole genome shotgun (WGS) entry which is preliminary data.</text>
</comment>
<evidence type="ECO:0000256" key="2">
    <source>
        <dbReference type="ARBA" id="ARBA00005974"/>
    </source>
</evidence>
<evidence type="ECO:0000256" key="9">
    <source>
        <dbReference type="SAM" id="Phobius"/>
    </source>
</evidence>
<dbReference type="PANTHER" id="PTHR11153">
    <property type="entry name" value="SIDEROFLEXIN"/>
    <property type="match status" value="1"/>
</dbReference>
<dbReference type="OrthoDB" id="6608471at2759"/>
<dbReference type="AlphaFoldDB" id="A0A8J6C3Z9"/>
<evidence type="ECO:0000256" key="3">
    <source>
        <dbReference type="ARBA" id="ARBA00022448"/>
    </source>
</evidence>
<protein>
    <recommendedName>
        <fullName evidence="12">Sideroflexin</fullName>
    </recommendedName>
</protein>
<comment type="similarity">
    <text evidence="2">Belongs to the sideroflexin family.</text>
</comment>
<accession>A0A8J6C3Z9</accession>
<gene>
    <name evidence="10" type="ORF">KFE25_014322</name>
</gene>
<evidence type="ECO:0000313" key="11">
    <source>
        <dbReference type="Proteomes" id="UP000751190"/>
    </source>
</evidence>
<feature type="transmembrane region" description="Helical" evidence="9">
    <location>
        <begin position="90"/>
        <end position="112"/>
    </location>
</feature>
<evidence type="ECO:0000256" key="4">
    <source>
        <dbReference type="ARBA" id="ARBA00022692"/>
    </source>
</evidence>
<evidence type="ECO:0000256" key="7">
    <source>
        <dbReference type="ARBA" id="ARBA00023128"/>
    </source>
</evidence>
<dbReference type="GO" id="GO:0006865">
    <property type="term" value="P:amino acid transport"/>
    <property type="evidence" value="ECO:0007669"/>
    <property type="project" value="UniProtKB-KW"/>
</dbReference>
<evidence type="ECO:0000256" key="1">
    <source>
        <dbReference type="ARBA" id="ARBA00004225"/>
    </source>
</evidence>
<keyword evidence="11" id="KW-1185">Reference proteome</keyword>
<evidence type="ECO:0000256" key="8">
    <source>
        <dbReference type="ARBA" id="ARBA00023136"/>
    </source>
</evidence>
<reference evidence="10" key="1">
    <citation type="submission" date="2021-05" db="EMBL/GenBank/DDBJ databases">
        <title>The genome of the haptophyte Pavlova lutheri (Diacronema luteri, Pavlovales) - a model for lipid biosynthesis in eukaryotic algae.</title>
        <authorList>
            <person name="Hulatt C.J."/>
            <person name="Posewitz M.C."/>
        </authorList>
    </citation>
    <scope>NUCLEOTIDE SEQUENCE</scope>
    <source>
        <strain evidence="10">NIVA-4/92</strain>
    </source>
</reference>
<dbReference type="InterPro" id="IPR004686">
    <property type="entry name" value="Mtc"/>
</dbReference>
<keyword evidence="5" id="KW-0029">Amino-acid transport</keyword>
<dbReference type="GO" id="GO:1990542">
    <property type="term" value="P:mitochondrial transmembrane transport"/>
    <property type="evidence" value="ECO:0007669"/>
    <property type="project" value="TreeGrafter"/>
</dbReference>
<feature type="transmembrane region" description="Helical" evidence="9">
    <location>
        <begin position="218"/>
        <end position="240"/>
    </location>
</feature>
<dbReference type="Proteomes" id="UP000751190">
    <property type="component" value="Unassembled WGS sequence"/>
</dbReference>
<feature type="transmembrane region" description="Helical" evidence="9">
    <location>
        <begin position="137"/>
        <end position="158"/>
    </location>
</feature>
<dbReference type="EMBL" id="JAGTXO010000037">
    <property type="protein sequence ID" value="KAG8459759.1"/>
    <property type="molecule type" value="Genomic_DNA"/>
</dbReference>
<dbReference type="PANTHER" id="PTHR11153:SF6">
    <property type="entry name" value="SIDEROFLEXIN-5"/>
    <property type="match status" value="1"/>
</dbReference>
<keyword evidence="4 9" id="KW-0812">Transmembrane</keyword>
<keyword evidence="7" id="KW-0496">Mitochondrion</keyword>
<sequence>MADATTMDTFFSRARHLVGAWDPSLLLVQRPAVERARWVVSQAATGQLAPRTAARELERAERIVTDAVHPVTGDILPSFVRRSSTVPVNAVFAAAMLSTSSVSGTAFLHIYYQTYASLVRYANHADERHPLNPARLWAGYGLATGAAVAIGVGTNRLLRDAAPRLRPLRMAVPHLAVACAGAVGLYLHNAPDAADGIELVDARGEVRGVSVAAGRSTLAHALALHAVALPACQLLLPPLLMRYGVTPSLAGFKGLTRLSLAFPLALATTFACVAGLAPLAAAAFPRHVAFDAASLEPELRGLRDERGEPIAVLYSRKALY</sequence>
<evidence type="ECO:0008006" key="12">
    <source>
        <dbReference type="Google" id="ProtNLM"/>
    </source>
</evidence>
<evidence type="ECO:0000256" key="6">
    <source>
        <dbReference type="ARBA" id="ARBA00022989"/>
    </source>
</evidence>
<feature type="transmembrane region" description="Helical" evidence="9">
    <location>
        <begin position="170"/>
        <end position="188"/>
    </location>
</feature>
<proteinExistence type="inferred from homology"/>
<keyword evidence="6 9" id="KW-1133">Transmembrane helix</keyword>
<name>A0A8J6C3Z9_DIALT</name>
<evidence type="ECO:0000313" key="10">
    <source>
        <dbReference type="EMBL" id="KAG8459759.1"/>
    </source>
</evidence>
<dbReference type="OMA" id="LMCHTEL"/>
<organism evidence="10 11">
    <name type="scientific">Diacronema lutheri</name>
    <name type="common">Unicellular marine alga</name>
    <name type="synonym">Monochrysis lutheri</name>
    <dbReference type="NCBI Taxonomy" id="2081491"/>
    <lineage>
        <taxon>Eukaryota</taxon>
        <taxon>Haptista</taxon>
        <taxon>Haptophyta</taxon>
        <taxon>Pavlovophyceae</taxon>
        <taxon>Pavlovales</taxon>
        <taxon>Pavlovaceae</taxon>
        <taxon>Diacronema</taxon>
    </lineage>
</organism>
<dbReference type="GO" id="GO:0015075">
    <property type="term" value="F:monoatomic ion transmembrane transporter activity"/>
    <property type="evidence" value="ECO:0007669"/>
    <property type="project" value="InterPro"/>
</dbReference>
<comment type="subcellular location">
    <subcellularLocation>
        <location evidence="1">Mitochondrion membrane</location>
        <topology evidence="1">Multi-pass membrane protein</topology>
    </subcellularLocation>
</comment>
<keyword evidence="3" id="KW-0813">Transport</keyword>
<dbReference type="Pfam" id="PF03820">
    <property type="entry name" value="SFXNs"/>
    <property type="match status" value="1"/>
</dbReference>
<keyword evidence="8 9" id="KW-0472">Membrane</keyword>
<feature type="transmembrane region" description="Helical" evidence="9">
    <location>
        <begin position="260"/>
        <end position="284"/>
    </location>
</feature>